<comment type="caution">
    <text evidence="3">The sequence shown here is derived from an EMBL/GenBank/DDBJ whole genome shotgun (WGS) entry which is preliminary data.</text>
</comment>
<dbReference type="InterPro" id="IPR020904">
    <property type="entry name" value="Sc_DH/Rdtase_CS"/>
</dbReference>
<dbReference type="Pfam" id="PF13561">
    <property type="entry name" value="adh_short_C2"/>
    <property type="match status" value="1"/>
</dbReference>
<reference evidence="3" key="1">
    <citation type="journal article" date="2022" name="Microbiol. Resour. Announc.">
        <title>Draft Genome Sequences of Eight Mycobacterium montefiorense Strains Isolated from Salamanders in Captivity.</title>
        <authorList>
            <person name="Komine T."/>
            <person name="Ihara H."/>
            <person name="Fukano H."/>
            <person name="Hoshino Y."/>
            <person name="Kurata O."/>
            <person name="Wada S."/>
        </authorList>
    </citation>
    <scope>NUCLEOTIDE SEQUENCE</scope>
    <source>
        <strain evidence="3">NJB18185</strain>
    </source>
</reference>
<sequence length="285" mass="29393">MESPATNNFLTLCKVMTLQAGAEEASETLTKKSLHALFDLTGRTAIVTGGTRGIGLAIAEGLVECGANVVVASRKADACTAAAEKLQALGGGRAVGVPTHLGDLDAIDRLVDATVAEFGGIDMVVNNAANALSLPLGEFTAEAWSKSFSVNLQGPVFLIQSALPHLRKSEHASVLNVVSAGAFIYSPAVSMYSAAKAAMVSFTRSMAAEFASQGIRVNALAPGSVDTDMVRGNPPEFIEVMKESALLKRIADAAEMVPPALLLLCDAGSFITGQTIIADGGMVAR</sequence>
<evidence type="ECO:0000313" key="4">
    <source>
        <dbReference type="Proteomes" id="UP001139505"/>
    </source>
</evidence>
<evidence type="ECO:0000256" key="1">
    <source>
        <dbReference type="ARBA" id="ARBA00006484"/>
    </source>
</evidence>
<dbReference type="GO" id="GO:0016491">
    <property type="term" value="F:oxidoreductase activity"/>
    <property type="evidence" value="ECO:0007669"/>
    <property type="project" value="UniProtKB-KW"/>
</dbReference>
<dbReference type="PANTHER" id="PTHR43943">
    <property type="entry name" value="DEHYDROGENASE/REDUCTASE (SDR FAMILY) MEMBER 4"/>
    <property type="match status" value="1"/>
</dbReference>
<dbReference type="CDD" id="cd05233">
    <property type="entry name" value="SDR_c"/>
    <property type="match status" value="1"/>
</dbReference>
<name>A0AA37PQK5_9MYCO</name>
<evidence type="ECO:0000256" key="2">
    <source>
        <dbReference type="ARBA" id="ARBA00023002"/>
    </source>
</evidence>
<dbReference type="Proteomes" id="UP001139505">
    <property type="component" value="Unassembled WGS sequence"/>
</dbReference>
<accession>A0AA37PQK5</accession>
<dbReference type="InterPro" id="IPR002347">
    <property type="entry name" value="SDR_fam"/>
</dbReference>
<dbReference type="PANTHER" id="PTHR43943:SF2">
    <property type="entry name" value="DEHYDROGENASE_REDUCTASE 4"/>
    <property type="match status" value="1"/>
</dbReference>
<comment type="similarity">
    <text evidence="1">Belongs to the short-chain dehydrogenases/reductases (SDR) family.</text>
</comment>
<dbReference type="FunFam" id="3.40.50.720:FF:000084">
    <property type="entry name" value="Short-chain dehydrogenase reductase"/>
    <property type="match status" value="1"/>
</dbReference>
<proteinExistence type="inferred from homology"/>
<dbReference type="Gene3D" id="3.40.50.720">
    <property type="entry name" value="NAD(P)-binding Rossmann-like Domain"/>
    <property type="match status" value="1"/>
</dbReference>
<dbReference type="PRINTS" id="PR00080">
    <property type="entry name" value="SDRFAMILY"/>
</dbReference>
<dbReference type="PRINTS" id="PR00081">
    <property type="entry name" value="GDHRDH"/>
</dbReference>
<gene>
    <name evidence="3" type="ORF">NJB18185_33560</name>
</gene>
<protein>
    <submittedName>
        <fullName evidence="3">Short-chain dehydrogenase/reductase</fullName>
    </submittedName>
</protein>
<dbReference type="SUPFAM" id="SSF51735">
    <property type="entry name" value="NAD(P)-binding Rossmann-fold domains"/>
    <property type="match status" value="1"/>
</dbReference>
<reference evidence="3" key="2">
    <citation type="submission" date="2022-04" db="EMBL/GenBank/DDBJ databases">
        <authorList>
            <person name="Komine T."/>
            <person name="Fukano H."/>
            <person name="Wada S."/>
        </authorList>
    </citation>
    <scope>NUCLEOTIDE SEQUENCE</scope>
    <source>
        <strain evidence="3">NJB18185</strain>
    </source>
</reference>
<dbReference type="EMBL" id="BQYH01000024">
    <property type="protein sequence ID" value="GKU73585.1"/>
    <property type="molecule type" value="Genomic_DNA"/>
</dbReference>
<evidence type="ECO:0000313" key="3">
    <source>
        <dbReference type="EMBL" id="GKU73585.1"/>
    </source>
</evidence>
<dbReference type="PROSITE" id="PS00061">
    <property type="entry name" value="ADH_SHORT"/>
    <property type="match status" value="1"/>
</dbReference>
<organism evidence="3 4">
    <name type="scientific">Mycobacterium montefiorense</name>
    <dbReference type="NCBI Taxonomy" id="154654"/>
    <lineage>
        <taxon>Bacteria</taxon>
        <taxon>Bacillati</taxon>
        <taxon>Actinomycetota</taxon>
        <taxon>Actinomycetes</taxon>
        <taxon>Mycobacteriales</taxon>
        <taxon>Mycobacteriaceae</taxon>
        <taxon>Mycobacterium</taxon>
        <taxon>Mycobacterium simiae complex</taxon>
    </lineage>
</organism>
<dbReference type="AlphaFoldDB" id="A0AA37PQK5"/>
<keyword evidence="2" id="KW-0560">Oxidoreductase</keyword>
<dbReference type="InterPro" id="IPR036291">
    <property type="entry name" value="NAD(P)-bd_dom_sf"/>
</dbReference>